<feature type="domain" description="Toprim" evidence="1">
    <location>
        <begin position="1"/>
        <end position="87"/>
    </location>
</feature>
<comment type="caution">
    <text evidence="2">The sequence shown here is derived from an EMBL/GenBank/DDBJ whole genome shotgun (WGS) entry which is preliminary data.</text>
</comment>
<protein>
    <recommendedName>
        <fullName evidence="1">Toprim domain-containing protein</fullName>
    </recommendedName>
</protein>
<organism evidence="2 3">
    <name type="scientific">Methanosarcina mazei</name>
    <name type="common">Methanosarcina frisia</name>
    <dbReference type="NCBI Taxonomy" id="2209"/>
    <lineage>
        <taxon>Archaea</taxon>
        <taxon>Methanobacteriati</taxon>
        <taxon>Methanobacteriota</taxon>
        <taxon>Stenosarchaea group</taxon>
        <taxon>Methanomicrobia</taxon>
        <taxon>Methanosarcinales</taxon>
        <taxon>Methanosarcinaceae</taxon>
        <taxon>Methanosarcina</taxon>
    </lineage>
</organism>
<dbReference type="CDD" id="cd00188">
    <property type="entry name" value="TOPRIM"/>
    <property type="match status" value="1"/>
</dbReference>
<dbReference type="Proteomes" id="UP000034692">
    <property type="component" value="Unassembled WGS sequence"/>
</dbReference>
<reference evidence="2 3" key="1">
    <citation type="journal article" date="2015" name="ISME J.">
        <title>Genomic and phenotypic differentiation among Methanosarcina mazei populations from Columbia River sediment.</title>
        <authorList>
            <person name="Youngblut N.D."/>
            <person name="Wirth J.S."/>
            <person name="Henriksen J.R."/>
            <person name="Smith M."/>
            <person name="Simon H."/>
            <person name="Metcalf W.W."/>
            <person name="Whitaker R.J."/>
        </authorList>
    </citation>
    <scope>NUCLEOTIDE SEQUENCE [LARGE SCALE GENOMIC DNA]</scope>
    <source>
        <strain evidence="2 3">1.H.A.2.7</strain>
    </source>
</reference>
<dbReference type="AlphaFoldDB" id="A0A0F8SHI4"/>
<evidence type="ECO:0000313" key="3">
    <source>
        <dbReference type="Proteomes" id="UP000034692"/>
    </source>
</evidence>
<dbReference type="EMBL" id="JJQO01000111">
    <property type="protein sequence ID" value="KKH66221.1"/>
    <property type="molecule type" value="Genomic_DNA"/>
</dbReference>
<feature type="non-terminal residue" evidence="2">
    <location>
        <position position="1"/>
    </location>
</feature>
<name>A0A0F8SHI4_METMZ</name>
<dbReference type="Pfam" id="PF13155">
    <property type="entry name" value="Toprim_2"/>
    <property type="match status" value="1"/>
</dbReference>
<proteinExistence type="predicted"/>
<evidence type="ECO:0000313" key="2">
    <source>
        <dbReference type="EMBL" id="KKH66221.1"/>
    </source>
</evidence>
<dbReference type="PATRIC" id="fig|2209.54.peg.1987"/>
<dbReference type="PROSITE" id="PS50880">
    <property type="entry name" value="TOPRIM"/>
    <property type="match status" value="1"/>
</dbReference>
<sequence length="121" mass="13964">DTLCIFESAIDLMSYLTLLKFHGIAELHHHMISMGGTSYIPIEKYLEKNPNITNLILCLDSDDEGNFFSQKIREKLGEKYKVARHIPNGKDFNEELVDFTKNARTVEKTKELTVIEEENMV</sequence>
<dbReference type="Gene3D" id="3.40.1360.10">
    <property type="match status" value="1"/>
</dbReference>
<accession>A0A0F8SHI4</accession>
<evidence type="ECO:0000259" key="1">
    <source>
        <dbReference type="PROSITE" id="PS50880"/>
    </source>
</evidence>
<dbReference type="InterPro" id="IPR006171">
    <property type="entry name" value="TOPRIM_dom"/>
</dbReference>
<gene>
    <name evidence="2" type="ORF">DU75_09310</name>
</gene>